<dbReference type="InterPro" id="IPR029052">
    <property type="entry name" value="Metallo-depent_PP-like"/>
</dbReference>
<reference evidence="2 3" key="1">
    <citation type="submission" date="2024-04" db="EMBL/GenBank/DDBJ databases">
        <title>WGS of bacteria from Torrens River.</title>
        <authorList>
            <person name="Wyrsch E.R."/>
            <person name="Drigo B."/>
        </authorList>
    </citation>
    <scope>NUCLEOTIDE SEQUENCE [LARGE SCALE GENOMIC DNA]</scope>
    <source>
        <strain evidence="2 3">TWI391</strain>
    </source>
</reference>
<accession>A0ABV0BUU5</accession>
<dbReference type="PROSITE" id="PS51257">
    <property type="entry name" value="PROKAR_LIPOPROTEIN"/>
    <property type="match status" value="1"/>
</dbReference>
<comment type="caution">
    <text evidence="2">The sequence shown here is derived from an EMBL/GenBank/DDBJ whole genome shotgun (WGS) entry which is preliminary data.</text>
</comment>
<dbReference type="SUPFAM" id="SSF56300">
    <property type="entry name" value="Metallo-dependent phosphatases"/>
    <property type="match status" value="1"/>
</dbReference>
<dbReference type="Pfam" id="PF00149">
    <property type="entry name" value="Metallophos"/>
    <property type="match status" value="1"/>
</dbReference>
<dbReference type="Gene3D" id="3.60.21.10">
    <property type="match status" value="1"/>
</dbReference>
<dbReference type="InterPro" id="IPR004843">
    <property type="entry name" value="Calcineurin-like_PHP"/>
</dbReference>
<organism evidence="2 3">
    <name type="scientific">Sphingobacterium kitahiroshimense</name>
    <dbReference type="NCBI Taxonomy" id="470446"/>
    <lineage>
        <taxon>Bacteria</taxon>
        <taxon>Pseudomonadati</taxon>
        <taxon>Bacteroidota</taxon>
        <taxon>Sphingobacteriia</taxon>
        <taxon>Sphingobacteriales</taxon>
        <taxon>Sphingobacteriaceae</taxon>
        <taxon>Sphingobacterium</taxon>
    </lineage>
</organism>
<dbReference type="RefSeq" id="WP_183917034.1">
    <property type="nucleotide sequence ID" value="NZ_JBDJLH010000001.1"/>
</dbReference>
<evidence type="ECO:0000313" key="2">
    <source>
        <dbReference type="EMBL" id="MEN5378334.1"/>
    </source>
</evidence>
<dbReference type="PANTHER" id="PTHR43143:SF1">
    <property type="entry name" value="SERINE_THREONINE-PROTEIN PHOSPHATASE CPPED1"/>
    <property type="match status" value="1"/>
</dbReference>
<dbReference type="PANTHER" id="PTHR43143">
    <property type="entry name" value="METALLOPHOSPHOESTERASE, CALCINEURIN SUPERFAMILY"/>
    <property type="match status" value="1"/>
</dbReference>
<sequence length="273" mass="31151">MIREKAIRLAIQVTFILFISVFSGCSDFEYSPNQIFSKNSYRHLNAINLNKLGDGQQDDTVRFIITGDTQRSHNETVNFYKKVNTMTGIDFVIVAGDITEFGNLKEMQWVAENLTKLNRPFLAVIGNHDLTSRGRDAFQHMYGKLNYSFVYGGVKFICHDTNSREYNFNGQVPNIPWLKKELEPQPHVESYVAISHVPPTSPDFDQNLEYDYASTFSNAGGFLTSFHAHNHVFEEFTVGNFETPFVVTSAIGKNEFLLVEIVNNKLSFEQISF</sequence>
<name>A0ABV0BUU5_9SPHI</name>
<gene>
    <name evidence="2" type="ORF">ABE541_13800</name>
</gene>
<evidence type="ECO:0000259" key="1">
    <source>
        <dbReference type="Pfam" id="PF00149"/>
    </source>
</evidence>
<evidence type="ECO:0000313" key="3">
    <source>
        <dbReference type="Proteomes" id="UP001409291"/>
    </source>
</evidence>
<dbReference type="InterPro" id="IPR051918">
    <property type="entry name" value="STPP_CPPED1"/>
</dbReference>
<proteinExistence type="predicted"/>
<protein>
    <submittedName>
        <fullName evidence="2">Metallophosphoesterase</fullName>
    </submittedName>
</protein>
<dbReference type="EMBL" id="JBDJNQ010000006">
    <property type="protein sequence ID" value="MEN5378334.1"/>
    <property type="molecule type" value="Genomic_DNA"/>
</dbReference>
<dbReference type="Proteomes" id="UP001409291">
    <property type="component" value="Unassembled WGS sequence"/>
</dbReference>
<feature type="domain" description="Calcineurin-like phosphoesterase" evidence="1">
    <location>
        <begin position="62"/>
        <end position="232"/>
    </location>
</feature>
<keyword evidence="3" id="KW-1185">Reference proteome</keyword>